<organism evidence="1 2">
    <name type="scientific">Candidatus Bilamarchaeum dharawalense</name>
    <dbReference type="NCBI Taxonomy" id="2885759"/>
    <lineage>
        <taxon>Archaea</taxon>
        <taxon>Candidatus Micrarchaeota</taxon>
        <taxon>Candidatus Micrarchaeia</taxon>
        <taxon>Candidatus Anstonellales</taxon>
        <taxon>Candidatus Bilamarchaeaceae</taxon>
        <taxon>Candidatus Bilamarchaeum</taxon>
    </lineage>
</organism>
<evidence type="ECO:0000313" key="2">
    <source>
        <dbReference type="Proteomes" id="UP000789941"/>
    </source>
</evidence>
<dbReference type="EMBL" id="CABMJJ010000009">
    <property type="protein sequence ID" value="VVC04181.1"/>
    <property type="molecule type" value="Genomic_DNA"/>
</dbReference>
<proteinExistence type="predicted"/>
<gene>
    <name evidence="1" type="ORF">LFW2832_00783</name>
</gene>
<protein>
    <submittedName>
        <fullName evidence="1">Uncharacterized protein</fullName>
    </submittedName>
</protein>
<evidence type="ECO:0000313" key="1">
    <source>
        <dbReference type="EMBL" id="VVC04181.1"/>
    </source>
</evidence>
<sequence length="257" mass="30094">MVDSKLEADLEKTFQTITSVVLGKKLGNFRDYEKWLTENVSTNEYGESVMSREKIYLPPFDFYRDIKHNILTIEEGYDIQGKKQLSPADLEQLNLSNAKNTLQKLSTVTPNTKYGECSNLIDCDFYYSSHYCYKSVAMVRSKYCYYCFWPRQSDYSIGTFYTFSSQFCIKCYNSENLNRCFEMSDCTNCTDSLFCHNCENLNNCMFCFNVKAKRYAICNVEVGRDRYMEIKQMVLGYIHKELEQTKGLKLNIFNVGQ</sequence>
<dbReference type="Proteomes" id="UP000789941">
    <property type="component" value="Unassembled WGS sequence"/>
</dbReference>
<reference evidence="1 2" key="1">
    <citation type="submission" date="2019-08" db="EMBL/GenBank/DDBJ databases">
        <authorList>
            <person name="Vazquez-Campos X."/>
        </authorList>
    </citation>
    <scope>NUCLEOTIDE SEQUENCE [LARGE SCALE GENOMIC DNA]</scope>
    <source>
        <strain evidence="1">LFW-283_2</strain>
    </source>
</reference>
<comment type="caution">
    <text evidence="1">The sequence shown here is derived from an EMBL/GenBank/DDBJ whole genome shotgun (WGS) entry which is preliminary data.</text>
</comment>
<name>A0A5E4LRI8_9ARCH</name>
<dbReference type="AlphaFoldDB" id="A0A5E4LRI8"/>
<accession>A0A5E4LRI8</accession>